<keyword evidence="3" id="KW-1133">Transmembrane helix</keyword>
<evidence type="ECO:0000313" key="4">
    <source>
        <dbReference type="EMBL" id="CAE4583193.1"/>
    </source>
</evidence>
<dbReference type="EMBL" id="HBNR01029646">
    <property type="protein sequence ID" value="CAE4583193.1"/>
    <property type="molecule type" value="Transcribed_RNA"/>
</dbReference>
<evidence type="ECO:0000256" key="3">
    <source>
        <dbReference type="SAM" id="Phobius"/>
    </source>
</evidence>
<evidence type="ECO:0000256" key="1">
    <source>
        <dbReference type="ARBA" id="ARBA00022737"/>
    </source>
</evidence>
<dbReference type="PANTHER" id="PTHR47447">
    <property type="entry name" value="OS03G0856100 PROTEIN"/>
    <property type="match status" value="1"/>
</dbReference>
<organism evidence="4">
    <name type="scientific">Alexandrium monilatum</name>
    <dbReference type="NCBI Taxonomy" id="311494"/>
    <lineage>
        <taxon>Eukaryota</taxon>
        <taxon>Sar</taxon>
        <taxon>Alveolata</taxon>
        <taxon>Dinophyceae</taxon>
        <taxon>Gonyaulacales</taxon>
        <taxon>Pyrocystaceae</taxon>
        <taxon>Alexandrium</taxon>
    </lineage>
</organism>
<name>A0A7S4V8N9_9DINO</name>
<feature type="region of interest" description="Disordered" evidence="2">
    <location>
        <begin position="1"/>
        <end position="32"/>
    </location>
</feature>
<protein>
    <recommendedName>
        <fullName evidence="5">Pentacotripeptide-repeat region of PRORP domain-containing protein</fullName>
    </recommendedName>
</protein>
<dbReference type="InterPro" id="IPR011990">
    <property type="entry name" value="TPR-like_helical_dom_sf"/>
</dbReference>
<evidence type="ECO:0000256" key="2">
    <source>
        <dbReference type="SAM" id="MobiDB-lite"/>
    </source>
</evidence>
<dbReference type="PANTHER" id="PTHR47447:SF24">
    <property type="entry name" value="PENTATRICOPEPTIDE REPEAT-CONTAINING PROTEIN"/>
    <property type="match status" value="1"/>
</dbReference>
<dbReference type="Gene3D" id="1.25.40.10">
    <property type="entry name" value="Tetratricopeptide repeat domain"/>
    <property type="match status" value="1"/>
</dbReference>
<accession>A0A7S4V8N9</accession>
<keyword evidence="3" id="KW-0812">Transmembrane</keyword>
<proteinExistence type="predicted"/>
<keyword evidence="1" id="KW-0677">Repeat</keyword>
<gene>
    <name evidence="4" type="ORF">AMON00008_LOCUS20212</name>
</gene>
<evidence type="ECO:0008006" key="5">
    <source>
        <dbReference type="Google" id="ProtNLM"/>
    </source>
</evidence>
<sequence length="352" mass="38455">MRRARSLSVGPPPSAGSGVGPSDGAARAERRRPLPRAGRLALRVAASLAAVGAAGGLAASALAAEAMAMGRRRGWSPTAVRFISRGPQGRPKPPPSLEEQTVRGYERDLADCEERGDWARALELLGWMATDRVQRARRAWASAAGACARAGRWVEATRLLEDMDEARVPADHGAFSAAIEACEEQGAHEHATKLMLDMGRRGLPAQLDTYSKYLRVLVQNGRVEDARALYAEANTLGLFSVWVNRGRFLDLQEVPIEVAEVVLRFAVEERADTMVRQGKAGKGGFYVLTGQANKATAFKQQAVIRVMREEFGLKIRVDPARFGRVQVRGTELRRIGEERLRAQAVSSNVYMR</sequence>
<feature type="transmembrane region" description="Helical" evidence="3">
    <location>
        <begin position="40"/>
        <end position="63"/>
    </location>
</feature>
<dbReference type="InterPro" id="IPR002885">
    <property type="entry name" value="PPR_rpt"/>
</dbReference>
<dbReference type="Pfam" id="PF01535">
    <property type="entry name" value="PPR"/>
    <property type="match status" value="1"/>
</dbReference>
<dbReference type="SUPFAM" id="SSF48452">
    <property type="entry name" value="TPR-like"/>
    <property type="match status" value="1"/>
</dbReference>
<dbReference type="AlphaFoldDB" id="A0A7S4V8N9"/>
<reference evidence="4" key="1">
    <citation type="submission" date="2021-01" db="EMBL/GenBank/DDBJ databases">
        <authorList>
            <person name="Corre E."/>
            <person name="Pelletier E."/>
            <person name="Niang G."/>
            <person name="Scheremetjew M."/>
            <person name="Finn R."/>
            <person name="Kale V."/>
            <person name="Holt S."/>
            <person name="Cochrane G."/>
            <person name="Meng A."/>
            <person name="Brown T."/>
            <person name="Cohen L."/>
        </authorList>
    </citation>
    <scope>NUCLEOTIDE SEQUENCE</scope>
    <source>
        <strain evidence="4">CCMP3105</strain>
    </source>
</reference>
<keyword evidence="3" id="KW-0472">Membrane</keyword>